<dbReference type="Proteomes" id="UP000280668">
    <property type="component" value="Unassembled WGS sequence"/>
</dbReference>
<dbReference type="InterPro" id="IPR025736">
    <property type="entry name" value="PucR_C-HTH_dom"/>
</dbReference>
<evidence type="ECO:0000313" key="3">
    <source>
        <dbReference type="EMBL" id="ROR73307.1"/>
    </source>
</evidence>
<dbReference type="Pfam" id="PF07905">
    <property type="entry name" value="PucR"/>
    <property type="match status" value="1"/>
</dbReference>
<dbReference type="OrthoDB" id="8450798at2"/>
<dbReference type="Gene3D" id="1.10.10.2840">
    <property type="entry name" value="PucR C-terminal helix-turn-helix domain"/>
    <property type="match status" value="1"/>
</dbReference>
<protein>
    <submittedName>
        <fullName evidence="3">Purine catabolism regulator</fullName>
    </submittedName>
</protein>
<organism evidence="3 4">
    <name type="scientific">Bogoriella caseilytica</name>
    <dbReference type="NCBI Taxonomy" id="56055"/>
    <lineage>
        <taxon>Bacteria</taxon>
        <taxon>Bacillati</taxon>
        <taxon>Actinomycetota</taxon>
        <taxon>Actinomycetes</taxon>
        <taxon>Micrococcales</taxon>
        <taxon>Bogoriellaceae</taxon>
        <taxon>Bogoriella</taxon>
    </lineage>
</organism>
<dbReference type="PANTHER" id="PTHR33744">
    <property type="entry name" value="CARBOHYDRATE DIACID REGULATOR"/>
    <property type="match status" value="1"/>
</dbReference>
<evidence type="ECO:0000313" key="4">
    <source>
        <dbReference type="Proteomes" id="UP000280668"/>
    </source>
</evidence>
<evidence type="ECO:0000259" key="1">
    <source>
        <dbReference type="Pfam" id="PF07905"/>
    </source>
</evidence>
<feature type="domain" description="Purine catabolism PurC-like" evidence="1">
    <location>
        <begin position="29"/>
        <end position="125"/>
    </location>
</feature>
<dbReference type="RefSeq" id="WP_123303743.1">
    <property type="nucleotide sequence ID" value="NZ_RKHK01000001.1"/>
</dbReference>
<sequence length="496" mass="52377">MAIPTLAVLVGKLGGGMVPVYPARGDLPNAPITGVHVSELPDPTPFVDAGELLLTTGLTLGASPGECEVYVERLTRAGVAALGFGIGPVHGSIPPALIEACTATGPALLEVPEPMPFQEISRAYWHEVGRADQRALAEALTVQGQLVRAAASDQPRDSLLRNLARGVGGWAAHHGPDDTIRAVWPESARERAEEARLGARRVMSGRHSAAALHVAEDAVMVQSVPSGARSAGLLSAGSTSPFTAAQRTLFSTTSVLLGLLAVRARTGRERGRARSEVLARLVEAGETPAALRMAAEWGFRLNRGPMRVLAVTGAPPEDVLELVERALGDETPAGRLIGHATEAGAWFLLPDLEIEEGLAELSTAVRSAEGEYRALAGRPVEAARLPQAIQGLLHDATQLPAGTVRAADATPAPILPARTDAEAWLAPVRGHPELIDALAQYLRHRGRWEAAAQALGLHRNSLRHRINRAARLLEADLEDPDVGARLWLSLRSLGLA</sequence>
<dbReference type="AlphaFoldDB" id="A0A3N2BDI1"/>
<accession>A0A3N2BDI1</accession>
<dbReference type="InterPro" id="IPR042070">
    <property type="entry name" value="PucR_C-HTH_sf"/>
</dbReference>
<gene>
    <name evidence="3" type="ORF">EDD31_1682</name>
</gene>
<name>A0A3N2BDI1_9MICO</name>
<dbReference type="EMBL" id="RKHK01000001">
    <property type="protein sequence ID" value="ROR73307.1"/>
    <property type="molecule type" value="Genomic_DNA"/>
</dbReference>
<keyword evidence="4" id="KW-1185">Reference proteome</keyword>
<evidence type="ECO:0000259" key="2">
    <source>
        <dbReference type="Pfam" id="PF13556"/>
    </source>
</evidence>
<dbReference type="InterPro" id="IPR012914">
    <property type="entry name" value="PucR_dom"/>
</dbReference>
<reference evidence="3 4" key="1">
    <citation type="submission" date="2018-11" db="EMBL/GenBank/DDBJ databases">
        <title>Sequencing the genomes of 1000 actinobacteria strains.</title>
        <authorList>
            <person name="Klenk H.-P."/>
        </authorList>
    </citation>
    <scope>NUCLEOTIDE SEQUENCE [LARGE SCALE GENOMIC DNA]</scope>
    <source>
        <strain evidence="3 4">DSM 11294</strain>
    </source>
</reference>
<dbReference type="Pfam" id="PF13556">
    <property type="entry name" value="HTH_30"/>
    <property type="match status" value="1"/>
</dbReference>
<feature type="domain" description="PucR C-terminal helix-turn-helix" evidence="2">
    <location>
        <begin position="434"/>
        <end position="491"/>
    </location>
</feature>
<comment type="caution">
    <text evidence="3">The sequence shown here is derived from an EMBL/GenBank/DDBJ whole genome shotgun (WGS) entry which is preliminary data.</text>
</comment>
<dbReference type="InterPro" id="IPR051448">
    <property type="entry name" value="CdaR-like_regulators"/>
</dbReference>
<proteinExistence type="predicted"/>
<dbReference type="PANTHER" id="PTHR33744:SF1">
    <property type="entry name" value="DNA-BINDING TRANSCRIPTIONAL ACTIVATOR ADER"/>
    <property type="match status" value="1"/>
</dbReference>